<dbReference type="InterPro" id="IPR023927">
    <property type="entry name" value="SbnA"/>
</dbReference>
<comment type="catalytic activity">
    <reaction evidence="7">
        <text>O-acetyl-L-serine + hydrogen sulfide = L-cysteine + acetate</text>
        <dbReference type="Rhea" id="RHEA:14829"/>
        <dbReference type="ChEBI" id="CHEBI:29919"/>
        <dbReference type="ChEBI" id="CHEBI:30089"/>
        <dbReference type="ChEBI" id="CHEBI:35235"/>
        <dbReference type="ChEBI" id="CHEBI:58340"/>
        <dbReference type="EC" id="2.5.1.47"/>
    </reaction>
</comment>
<dbReference type="SUPFAM" id="SSF53686">
    <property type="entry name" value="Tryptophan synthase beta subunit-like PLP-dependent enzymes"/>
    <property type="match status" value="1"/>
</dbReference>
<keyword evidence="6" id="KW-0663">Pyridoxal phosphate</keyword>
<comment type="pathway">
    <text evidence="2">Amino-acid biosynthesis; L-cysteine biosynthesis; L-cysteine from L-serine: step 2/2.</text>
</comment>
<feature type="domain" description="Tryptophan synthase beta chain-like PALP" evidence="8">
    <location>
        <begin position="28"/>
        <end position="292"/>
    </location>
</feature>
<evidence type="ECO:0000313" key="9">
    <source>
        <dbReference type="EMBL" id="XCD19236.1"/>
    </source>
</evidence>
<evidence type="ECO:0000256" key="4">
    <source>
        <dbReference type="ARBA" id="ARBA00012681"/>
    </source>
</evidence>
<dbReference type="CDD" id="cd01561">
    <property type="entry name" value="CBS_like"/>
    <property type="match status" value="1"/>
</dbReference>
<organism evidence="9">
    <name type="scientific">Vibrio chaetopteri</name>
    <dbReference type="NCBI Taxonomy" id="3016528"/>
    <lineage>
        <taxon>Bacteria</taxon>
        <taxon>Pseudomonadati</taxon>
        <taxon>Pseudomonadota</taxon>
        <taxon>Gammaproteobacteria</taxon>
        <taxon>Vibrionales</taxon>
        <taxon>Vibrionaceae</taxon>
        <taxon>Vibrio</taxon>
    </lineage>
</organism>
<keyword evidence="5" id="KW-0808">Transferase</keyword>
<evidence type="ECO:0000256" key="7">
    <source>
        <dbReference type="ARBA" id="ARBA00047931"/>
    </source>
</evidence>
<reference evidence="9" key="1">
    <citation type="submission" date="2023-01" db="EMBL/GenBank/DDBJ databases">
        <title>Vibrio sp. CB1-14 genome sequencing.</title>
        <authorList>
            <person name="Otstavnykh N."/>
            <person name="Isaeva M."/>
            <person name="Meleshko D."/>
        </authorList>
    </citation>
    <scope>NUCLEOTIDE SEQUENCE</scope>
    <source>
        <strain evidence="9">CB1-14</strain>
        <plasmid evidence="9">p1</plasmid>
    </source>
</reference>
<dbReference type="InterPro" id="IPR036052">
    <property type="entry name" value="TrpB-like_PALP_sf"/>
</dbReference>
<keyword evidence="9" id="KW-0614">Plasmid</keyword>
<evidence type="ECO:0000256" key="3">
    <source>
        <dbReference type="ARBA" id="ARBA00011738"/>
    </source>
</evidence>
<dbReference type="EC" id="2.5.1.47" evidence="4"/>
<evidence type="ECO:0000259" key="8">
    <source>
        <dbReference type="Pfam" id="PF00291"/>
    </source>
</evidence>
<comment type="subunit">
    <text evidence="3">Homodimer.</text>
</comment>
<name>A0AAU8BRA0_9VIBR</name>
<proteinExistence type="predicted"/>
<dbReference type="InterPro" id="IPR001926">
    <property type="entry name" value="TrpB-like_PALP"/>
</dbReference>
<evidence type="ECO:0000256" key="6">
    <source>
        <dbReference type="ARBA" id="ARBA00022898"/>
    </source>
</evidence>
<dbReference type="InterPro" id="IPR050214">
    <property type="entry name" value="Cys_Synth/Cystath_Beta-Synth"/>
</dbReference>
<evidence type="ECO:0000256" key="5">
    <source>
        <dbReference type="ARBA" id="ARBA00022679"/>
    </source>
</evidence>
<dbReference type="Pfam" id="PF00291">
    <property type="entry name" value="PALP"/>
    <property type="match status" value="1"/>
</dbReference>
<dbReference type="AlphaFoldDB" id="A0AAU8BRA0"/>
<dbReference type="NCBIfam" id="TIGR03945">
    <property type="entry name" value="PLP_SbnA_fam"/>
    <property type="match status" value="1"/>
</dbReference>
<dbReference type="Gene3D" id="3.40.50.1100">
    <property type="match status" value="2"/>
</dbReference>
<dbReference type="KEGG" id="vck:PG915_24055"/>
<sequence>MIVEDISDIINDDVFLRLTDFCETNSPILKIEGLSASGSIKIKAAKYLLEDALINTNLSNSKHFIESSSGNMGVALSIIAASKSLRFTCVADANTSEQNIKTMRALGTEVIIITQKDEKGGYLGNRLSYIKSRLNEDPSLIWLNQYANPGNVKSHYSLTAKSIHQSIGDVDYLVIGAGTTGTLMGCAEYFRVHSPNTKVIAVDSVGSVTFGTQAGPRFLPGLGASVLPPFFNETHVDQLIQVPEIQAVKMCREIAQKYGYLAGASTGTVLAGLKSVSHRFKESDKVVAISPDLGAGYVSTVFNNEWCEEKYGFIAERENEEYAKAI</sequence>
<accession>A0AAU8BRA0</accession>
<gene>
    <name evidence="9" type="primary">sbnA</name>
    <name evidence="9" type="ORF">PG915_24055</name>
</gene>
<geneLocation type="plasmid" evidence="9">
    <name>p1</name>
</geneLocation>
<evidence type="ECO:0000256" key="1">
    <source>
        <dbReference type="ARBA" id="ARBA00001933"/>
    </source>
</evidence>
<dbReference type="GO" id="GO:0004124">
    <property type="term" value="F:cysteine synthase activity"/>
    <property type="evidence" value="ECO:0007669"/>
    <property type="project" value="UniProtKB-EC"/>
</dbReference>
<comment type="cofactor">
    <cofactor evidence="1">
        <name>pyridoxal 5'-phosphate</name>
        <dbReference type="ChEBI" id="CHEBI:597326"/>
    </cofactor>
</comment>
<protein>
    <recommendedName>
        <fullName evidence="4">cysteine synthase</fullName>
        <ecNumber evidence="4">2.5.1.47</ecNumber>
    </recommendedName>
</protein>
<evidence type="ECO:0000256" key="2">
    <source>
        <dbReference type="ARBA" id="ARBA00004962"/>
    </source>
</evidence>
<dbReference type="EMBL" id="CP115922">
    <property type="protein sequence ID" value="XCD19236.1"/>
    <property type="molecule type" value="Genomic_DNA"/>
</dbReference>
<dbReference type="PANTHER" id="PTHR10314">
    <property type="entry name" value="CYSTATHIONINE BETA-SYNTHASE"/>
    <property type="match status" value="1"/>
</dbReference>
<dbReference type="RefSeq" id="WP_353500354.1">
    <property type="nucleotide sequence ID" value="NZ_CP115922.1"/>
</dbReference>